<reference evidence="1 2" key="1">
    <citation type="submission" date="2019-10" db="EMBL/GenBank/DDBJ databases">
        <authorList>
            <person name="Karimi E."/>
        </authorList>
    </citation>
    <scope>NUCLEOTIDE SEQUENCE [LARGE SCALE GENOMIC DNA]</scope>
    <source>
        <strain evidence="1">Aeromonas sp. 8C</strain>
    </source>
</reference>
<dbReference type="EMBL" id="CABWLC010000020">
    <property type="protein sequence ID" value="VXA88572.1"/>
    <property type="molecule type" value="Genomic_DNA"/>
</dbReference>
<evidence type="ECO:0000313" key="1">
    <source>
        <dbReference type="EMBL" id="VXA88572.1"/>
    </source>
</evidence>
<evidence type="ECO:0000313" key="2">
    <source>
        <dbReference type="Proteomes" id="UP000439123"/>
    </source>
</evidence>
<gene>
    <name evidence="1" type="ORF">AERO8C_70200</name>
</gene>
<proteinExistence type="predicted"/>
<organism evidence="1 2">
    <name type="scientific">Aeromonas veronii</name>
    <dbReference type="NCBI Taxonomy" id="654"/>
    <lineage>
        <taxon>Bacteria</taxon>
        <taxon>Pseudomonadati</taxon>
        <taxon>Pseudomonadota</taxon>
        <taxon>Gammaproteobacteria</taxon>
        <taxon>Aeromonadales</taxon>
        <taxon>Aeromonadaceae</taxon>
        <taxon>Aeromonas</taxon>
    </lineage>
</organism>
<sequence length="63" mass="7820">MRWLHVGWWICNQLWSAERIAISGPRVDYHHYRANRLMFYRSVRPFKKFEKIPLKGKSEPLYR</sequence>
<protein>
    <submittedName>
        <fullName evidence="1">Uncharacterized protein</fullName>
    </submittedName>
</protein>
<dbReference type="Proteomes" id="UP000439123">
    <property type="component" value="Unassembled WGS sequence"/>
</dbReference>
<accession>A0A653LCL2</accession>
<name>A0A653LCL2_AERVE</name>
<dbReference type="AlphaFoldDB" id="A0A653LCL2"/>